<dbReference type="PANTHER" id="PTHR14269:SF61">
    <property type="entry name" value="CDP-DIACYLGLYCEROL--SERINE O-PHOSPHATIDYLTRANSFERASE"/>
    <property type="match status" value="1"/>
</dbReference>
<dbReference type="GO" id="GO:0008654">
    <property type="term" value="P:phospholipid biosynthetic process"/>
    <property type="evidence" value="ECO:0007669"/>
    <property type="project" value="UniProtKB-KW"/>
</dbReference>
<comment type="subcellular location">
    <subcellularLocation>
        <location evidence="1">Membrane</location>
        <topology evidence="1">Multi-pass membrane protein</topology>
    </subcellularLocation>
</comment>
<feature type="transmembrane region" description="Helical" evidence="12">
    <location>
        <begin position="86"/>
        <end position="104"/>
    </location>
</feature>
<evidence type="ECO:0000256" key="5">
    <source>
        <dbReference type="ARBA" id="ARBA00022692"/>
    </source>
</evidence>
<keyword evidence="14" id="KW-1185">Reference proteome</keyword>
<feature type="transmembrane region" description="Helical" evidence="12">
    <location>
        <begin position="212"/>
        <end position="232"/>
    </location>
</feature>
<feature type="transmembrane region" description="Helical" evidence="12">
    <location>
        <begin position="238"/>
        <end position="257"/>
    </location>
</feature>
<feature type="transmembrane region" description="Helical" evidence="12">
    <location>
        <begin position="49"/>
        <end position="65"/>
    </location>
</feature>
<dbReference type="Proteomes" id="UP000553706">
    <property type="component" value="Unassembled WGS sequence"/>
</dbReference>
<feature type="transmembrane region" description="Helical" evidence="12">
    <location>
        <begin position="110"/>
        <end position="128"/>
    </location>
</feature>
<evidence type="ECO:0000256" key="8">
    <source>
        <dbReference type="ARBA" id="ARBA00023136"/>
    </source>
</evidence>
<evidence type="ECO:0000313" key="13">
    <source>
        <dbReference type="EMBL" id="MBB5373256.1"/>
    </source>
</evidence>
<keyword evidence="10" id="KW-1208">Phospholipid metabolism</keyword>
<feature type="transmembrane region" description="Helical" evidence="12">
    <location>
        <begin position="140"/>
        <end position="165"/>
    </location>
</feature>
<evidence type="ECO:0000256" key="6">
    <source>
        <dbReference type="ARBA" id="ARBA00022989"/>
    </source>
</evidence>
<evidence type="ECO:0000256" key="3">
    <source>
        <dbReference type="ARBA" id="ARBA00022516"/>
    </source>
</evidence>
<keyword evidence="5 12" id="KW-0812">Transmembrane</keyword>
<dbReference type="RefSeq" id="WP_408840738.1">
    <property type="nucleotide sequence ID" value="NZ_JACHFJ010000005.1"/>
</dbReference>
<keyword evidence="7" id="KW-0443">Lipid metabolism</keyword>
<dbReference type="GO" id="GO:0016020">
    <property type="term" value="C:membrane"/>
    <property type="evidence" value="ECO:0007669"/>
    <property type="project" value="UniProtKB-SubCell"/>
</dbReference>
<gene>
    <name evidence="13" type="ORF">HNP71_001515</name>
</gene>
<dbReference type="AlphaFoldDB" id="A0A840VC24"/>
<evidence type="ECO:0000256" key="11">
    <source>
        <dbReference type="RuleBase" id="RU003750"/>
    </source>
</evidence>
<sequence>MMAHRRRRRLPRRQRLSGESFNRMLPNLMTLLGLCIGLSAIRLGMQERYGAAVIAIAVSMVIDGLDGRLARMLKATSRFGAELDSLSDFLCFGVAPALLLYMWSLSELGAIGFLPPLMFSAAMALRLARFNAALDSAPKAAFAYNFFTGVPAPAGAALAMFPLYIGLEADQLSMGWLHELASFPLFTGAVLVVVAGLCISTLPVWSFKNFKIPTAGLLPMLIGVVVLASLIFADPYLAGALLAGAYMAMLPFSLRSYRKLAKQAEERRAAAEDVLETS</sequence>
<proteinExistence type="inferred from homology"/>
<evidence type="ECO:0000256" key="9">
    <source>
        <dbReference type="ARBA" id="ARBA00023209"/>
    </source>
</evidence>
<evidence type="ECO:0000256" key="7">
    <source>
        <dbReference type="ARBA" id="ARBA00023098"/>
    </source>
</evidence>
<evidence type="ECO:0000256" key="1">
    <source>
        <dbReference type="ARBA" id="ARBA00004141"/>
    </source>
</evidence>
<dbReference type="GO" id="GO:0003882">
    <property type="term" value="F:CDP-diacylglycerol-serine O-phosphatidyltransferase activity"/>
    <property type="evidence" value="ECO:0007669"/>
    <property type="project" value="UniProtKB-EC"/>
</dbReference>
<keyword evidence="8 12" id="KW-0472">Membrane</keyword>
<dbReference type="InterPro" id="IPR000462">
    <property type="entry name" value="CDP-OH_P_trans"/>
</dbReference>
<evidence type="ECO:0000256" key="4">
    <source>
        <dbReference type="ARBA" id="ARBA00022679"/>
    </source>
</evidence>
<feature type="transmembrane region" description="Helical" evidence="12">
    <location>
        <begin position="185"/>
        <end position="205"/>
    </location>
</feature>
<dbReference type="PROSITE" id="PS00379">
    <property type="entry name" value="CDP_ALCOHOL_P_TRANSF"/>
    <property type="match status" value="1"/>
</dbReference>
<dbReference type="Pfam" id="PF01066">
    <property type="entry name" value="CDP-OH_P_transf"/>
    <property type="match status" value="1"/>
</dbReference>
<evidence type="ECO:0000256" key="2">
    <source>
        <dbReference type="ARBA" id="ARBA00010441"/>
    </source>
</evidence>
<accession>A0A840VC24</accession>
<keyword evidence="9" id="KW-0594">Phospholipid biosynthesis</keyword>
<dbReference type="Gene3D" id="1.20.120.1760">
    <property type="match status" value="1"/>
</dbReference>
<dbReference type="InterPro" id="IPR050324">
    <property type="entry name" value="CDP-alcohol_PTase-I"/>
</dbReference>
<organism evidence="13 14">
    <name type="scientific">Acidocella aromatica</name>
    <dbReference type="NCBI Taxonomy" id="1303579"/>
    <lineage>
        <taxon>Bacteria</taxon>
        <taxon>Pseudomonadati</taxon>
        <taxon>Pseudomonadota</taxon>
        <taxon>Alphaproteobacteria</taxon>
        <taxon>Acetobacterales</taxon>
        <taxon>Acidocellaceae</taxon>
        <taxon>Acidocella</taxon>
    </lineage>
</organism>
<keyword evidence="4 11" id="KW-0808">Transferase</keyword>
<dbReference type="PANTHER" id="PTHR14269">
    <property type="entry name" value="CDP-DIACYLGLYCEROL--GLYCEROL-3-PHOSPHATE 3-PHOSPHATIDYLTRANSFERASE-RELATED"/>
    <property type="match status" value="1"/>
</dbReference>
<dbReference type="InterPro" id="IPR048254">
    <property type="entry name" value="CDP_ALCOHOL_P_TRANSF_CS"/>
</dbReference>
<name>A0A840VC24_9PROT</name>
<reference evidence="13 14" key="1">
    <citation type="submission" date="2020-08" db="EMBL/GenBank/DDBJ databases">
        <title>Genomic Encyclopedia of Type Strains, Phase IV (KMG-IV): sequencing the most valuable type-strain genomes for metagenomic binning, comparative biology and taxonomic classification.</title>
        <authorList>
            <person name="Goeker M."/>
        </authorList>
    </citation>
    <scope>NUCLEOTIDE SEQUENCE [LARGE SCALE GENOMIC DNA]</scope>
    <source>
        <strain evidence="13 14">DSM 27026</strain>
    </source>
</reference>
<dbReference type="InterPro" id="IPR043130">
    <property type="entry name" value="CDP-OH_PTrfase_TM_dom"/>
</dbReference>
<comment type="caution">
    <text evidence="13">The sequence shown here is derived from an EMBL/GenBank/DDBJ whole genome shotgun (WGS) entry which is preliminary data.</text>
</comment>
<evidence type="ECO:0000256" key="10">
    <source>
        <dbReference type="ARBA" id="ARBA00023264"/>
    </source>
</evidence>
<comment type="similarity">
    <text evidence="2 11">Belongs to the CDP-alcohol phosphatidyltransferase class-I family.</text>
</comment>
<keyword evidence="6 12" id="KW-1133">Transmembrane helix</keyword>
<protein>
    <submittedName>
        <fullName evidence="13">CDP-diacylglycerol--serine O-phosphatidyltransferase</fullName>
        <ecNumber evidence="13">2.7.8.8</ecNumber>
    </submittedName>
</protein>
<dbReference type="EC" id="2.7.8.8" evidence="13"/>
<evidence type="ECO:0000256" key="12">
    <source>
        <dbReference type="SAM" id="Phobius"/>
    </source>
</evidence>
<evidence type="ECO:0000313" key="14">
    <source>
        <dbReference type="Proteomes" id="UP000553706"/>
    </source>
</evidence>
<feature type="transmembrane region" description="Helical" evidence="12">
    <location>
        <begin position="21"/>
        <end position="43"/>
    </location>
</feature>
<dbReference type="EMBL" id="JACHFJ010000005">
    <property type="protein sequence ID" value="MBB5373256.1"/>
    <property type="molecule type" value="Genomic_DNA"/>
</dbReference>
<keyword evidence="3" id="KW-0444">Lipid biosynthesis</keyword>